<keyword evidence="8" id="KW-0808">Transferase</keyword>
<sequence>MTDIEMSVDSFDNHGKILDFNPCSYAFVVEQGKFNFSSDYLRELPFEFPPVVFDWAIGNETCEEAPKKRNFACQADYSECSDLQTRLGYRWKCKQGYQGNPYLADGCHDIDECQDPNLNDCVSGENVCVNTRGNYTCHCPEGYRGDGRNDGEGCAAHPLPVFEIVSSSTHISHRDVKSSNILLDDDLTAKVSDFGTSRLVPQDEDVLATVVQGALGYLDPEYRDRLLCEAVLCEALRSNDQD</sequence>
<evidence type="ECO:0000256" key="2">
    <source>
        <dbReference type="ARBA" id="ARBA00022729"/>
    </source>
</evidence>
<dbReference type="SUPFAM" id="SSF56112">
    <property type="entry name" value="Protein kinase-like (PK-like)"/>
    <property type="match status" value="1"/>
</dbReference>
<accession>A0A6A1VI26</accession>
<feature type="domain" description="EGF-like" evidence="7">
    <location>
        <begin position="109"/>
        <end position="149"/>
    </location>
</feature>
<dbReference type="PANTHER" id="PTHR33491">
    <property type="entry name" value="OSJNBA0016N04.9 PROTEIN"/>
    <property type="match status" value="1"/>
</dbReference>
<dbReference type="InterPro" id="IPR018097">
    <property type="entry name" value="EGF_Ca-bd_CS"/>
</dbReference>
<dbReference type="InterPro" id="IPR000742">
    <property type="entry name" value="EGF"/>
</dbReference>
<dbReference type="InterPro" id="IPR049883">
    <property type="entry name" value="NOTCH1_EGF-like"/>
</dbReference>
<evidence type="ECO:0000256" key="4">
    <source>
        <dbReference type="ARBA" id="ARBA00023157"/>
    </source>
</evidence>
<organism evidence="8 9">
    <name type="scientific">Morella rubra</name>
    <name type="common">Chinese bayberry</name>
    <dbReference type="NCBI Taxonomy" id="262757"/>
    <lineage>
        <taxon>Eukaryota</taxon>
        <taxon>Viridiplantae</taxon>
        <taxon>Streptophyta</taxon>
        <taxon>Embryophyta</taxon>
        <taxon>Tracheophyta</taxon>
        <taxon>Spermatophyta</taxon>
        <taxon>Magnoliopsida</taxon>
        <taxon>eudicotyledons</taxon>
        <taxon>Gunneridae</taxon>
        <taxon>Pentapetalae</taxon>
        <taxon>rosids</taxon>
        <taxon>fabids</taxon>
        <taxon>Fagales</taxon>
        <taxon>Myricaceae</taxon>
        <taxon>Morella</taxon>
    </lineage>
</organism>
<dbReference type="PROSITE" id="PS50026">
    <property type="entry name" value="EGF_3"/>
    <property type="match status" value="1"/>
</dbReference>
<keyword evidence="1 5" id="KW-0245">EGF-like domain</keyword>
<keyword evidence="3" id="KW-0677">Repeat</keyword>
<keyword evidence="4" id="KW-1015">Disulfide bond</keyword>
<evidence type="ECO:0000256" key="3">
    <source>
        <dbReference type="ARBA" id="ARBA00022737"/>
    </source>
</evidence>
<dbReference type="GO" id="GO:0005509">
    <property type="term" value="F:calcium ion binding"/>
    <property type="evidence" value="ECO:0007669"/>
    <property type="project" value="InterPro"/>
</dbReference>
<dbReference type="InterPro" id="IPR009030">
    <property type="entry name" value="Growth_fac_rcpt_cys_sf"/>
</dbReference>
<dbReference type="AlphaFoldDB" id="A0A6A1VI26"/>
<evidence type="ECO:0000313" key="9">
    <source>
        <dbReference type="Proteomes" id="UP000516437"/>
    </source>
</evidence>
<dbReference type="CDD" id="cd00054">
    <property type="entry name" value="EGF_CA"/>
    <property type="match status" value="1"/>
</dbReference>
<dbReference type="Gene3D" id="1.10.510.10">
    <property type="entry name" value="Transferase(Phosphotransferase) domain 1"/>
    <property type="match status" value="1"/>
</dbReference>
<dbReference type="PROSITE" id="PS00108">
    <property type="entry name" value="PROTEIN_KINASE_ST"/>
    <property type="match status" value="1"/>
</dbReference>
<dbReference type="SMART" id="SM00179">
    <property type="entry name" value="EGF_CA"/>
    <property type="match status" value="1"/>
</dbReference>
<dbReference type="EMBL" id="RXIC02000023">
    <property type="protein sequence ID" value="KAB1212404.1"/>
    <property type="molecule type" value="Genomic_DNA"/>
</dbReference>
<reference evidence="8 9" key="1">
    <citation type="journal article" date="2019" name="Plant Biotechnol. J.">
        <title>The red bayberry genome and genetic basis of sex determination.</title>
        <authorList>
            <person name="Jia H.M."/>
            <person name="Jia H.J."/>
            <person name="Cai Q.L."/>
            <person name="Wang Y."/>
            <person name="Zhao H.B."/>
            <person name="Yang W.F."/>
            <person name="Wang G.Y."/>
            <person name="Li Y.H."/>
            <person name="Zhan D.L."/>
            <person name="Shen Y.T."/>
            <person name="Niu Q.F."/>
            <person name="Chang L."/>
            <person name="Qiu J."/>
            <person name="Zhao L."/>
            <person name="Xie H.B."/>
            <person name="Fu W.Y."/>
            <person name="Jin J."/>
            <person name="Li X.W."/>
            <person name="Jiao Y."/>
            <person name="Zhou C.C."/>
            <person name="Tu T."/>
            <person name="Chai C.Y."/>
            <person name="Gao J.L."/>
            <person name="Fan L.J."/>
            <person name="van de Weg E."/>
            <person name="Wang J.Y."/>
            <person name="Gao Z.S."/>
        </authorList>
    </citation>
    <scope>NUCLEOTIDE SEQUENCE [LARGE SCALE GENOMIC DNA]</scope>
    <source>
        <tissue evidence="8">Leaves</tissue>
    </source>
</reference>
<dbReference type="Proteomes" id="UP000516437">
    <property type="component" value="Chromosome 5"/>
</dbReference>
<dbReference type="Gene3D" id="2.10.25.10">
    <property type="entry name" value="Laminin"/>
    <property type="match status" value="1"/>
</dbReference>
<protein>
    <submittedName>
        <fullName evidence="8">Wall-associated receptor kinase 5</fullName>
    </submittedName>
</protein>
<dbReference type="PROSITE" id="PS00010">
    <property type="entry name" value="ASX_HYDROXYL"/>
    <property type="match status" value="1"/>
</dbReference>
<dbReference type="Pfam" id="PF07645">
    <property type="entry name" value="EGF_CA"/>
    <property type="match status" value="1"/>
</dbReference>
<evidence type="ECO:0000259" key="6">
    <source>
        <dbReference type="PROSITE" id="PS50011"/>
    </source>
</evidence>
<dbReference type="InterPro" id="IPR008271">
    <property type="entry name" value="Ser/Thr_kinase_AS"/>
</dbReference>
<evidence type="ECO:0000256" key="5">
    <source>
        <dbReference type="PROSITE-ProRule" id="PRU00076"/>
    </source>
</evidence>
<dbReference type="InterPro" id="IPR000719">
    <property type="entry name" value="Prot_kinase_dom"/>
</dbReference>
<dbReference type="SUPFAM" id="SSF57184">
    <property type="entry name" value="Growth factor receptor domain"/>
    <property type="match status" value="1"/>
</dbReference>
<dbReference type="InterPro" id="IPR000152">
    <property type="entry name" value="EGF-type_Asp/Asn_hydroxyl_site"/>
</dbReference>
<feature type="domain" description="Protein kinase" evidence="6">
    <location>
        <begin position="1"/>
        <end position="242"/>
    </location>
</feature>
<dbReference type="OrthoDB" id="4062651at2759"/>
<dbReference type="GO" id="GO:0004672">
    <property type="term" value="F:protein kinase activity"/>
    <property type="evidence" value="ECO:0007669"/>
    <property type="project" value="InterPro"/>
</dbReference>
<dbReference type="InterPro" id="IPR001881">
    <property type="entry name" value="EGF-like_Ca-bd_dom"/>
</dbReference>
<name>A0A6A1VI26_9ROSI</name>
<keyword evidence="8" id="KW-0675">Receptor</keyword>
<gene>
    <name evidence="8" type="ORF">CJ030_MR5G020689</name>
</gene>
<dbReference type="GO" id="GO:0005524">
    <property type="term" value="F:ATP binding"/>
    <property type="evidence" value="ECO:0007669"/>
    <property type="project" value="InterPro"/>
</dbReference>
<comment type="caution">
    <text evidence="5">Lacks conserved residue(s) required for the propagation of feature annotation.</text>
</comment>
<dbReference type="InterPro" id="IPR011009">
    <property type="entry name" value="Kinase-like_dom_sf"/>
</dbReference>
<dbReference type="PROSITE" id="PS01187">
    <property type="entry name" value="EGF_CA"/>
    <property type="match status" value="1"/>
</dbReference>
<dbReference type="FunFam" id="2.10.25.10:FF:000038">
    <property type="entry name" value="Fibrillin 2"/>
    <property type="match status" value="1"/>
</dbReference>
<proteinExistence type="predicted"/>
<keyword evidence="9" id="KW-1185">Reference proteome</keyword>
<dbReference type="Pfam" id="PF00069">
    <property type="entry name" value="Pkinase"/>
    <property type="match status" value="1"/>
</dbReference>
<evidence type="ECO:0000259" key="7">
    <source>
        <dbReference type="PROSITE" id="PS50026"/>
    </source>
</evidence>
<dbReference type="SMART" id="SM00181">
    <property type="entry name" value="EGF"/>
    <property type="match status" value="2"/>
</dbReference>
<keyword evidence="2" id="KW-0732">Signal</keyword>
<comment type="caution">
    <text evidence="8">The sequence shown here is derived from an EMBL/GenBank/DDBJ whole genome shotgun (WGS) entry which is preliminary data.</text>
</comment>
<evidence type="ECO:0000256" key="1">
    <source>
        <dbReference type="ARBA" id="ARBA00022536"/>
    </source>
</evidence>
<keyword evidence="8" id="KW-0418">Kinase</keyword>
<evidence type="ECO:0000313" key="8">
    <source>
        <dbReference type="EMBL" id="KAB1212404.1"/>
    </source>
</evidence>
<dbReference type="PROSITE" id="PS50011">
    <property type="entry name" value="PROTEIN_KINASE_DOM"/>
    <property type="match status" value="1"/>
</dbReference>